<dbReference type="InterPro" id="IPR001789">
    <property type="entry name" value="Sig_transdc_resp-reg_receiver"/>
</dbReference>
<dbReference type="Proteomes" id="UP000182983">
    <property type="component" value="Unassembled WGS sequence"/>
</dbReference>
<sequence>MTEKTILLVDDSRVARMMTGAAIVRLRPSWRVVEAGNGEDALIAAAAARPDYVLMDVNMPGIGGMAAAEHLRRDFPDAAISLLTANIQDPIRYHAERIGVGFLIKPLREDDLARFLDSRQGES</sequence>
<dbReference type="EMBL" id="FNWO01000014">
    <property type="protein sequence ID" value="SEH56688.1"/>
    <property type="molecule type" value="Genomic_DNA"/>
</dbReference>
<keyword evidence="1 2" id="KW-0597">Phosphoprotein</keyword>
<dbReference type="InterPro" id="IPR050595">
    <property type="entry name" value="Bact_response_regulator"/>
</dbReference>
<dbReference type="CDD" id="cd00156">
    <property type="entry name" value="REC"/>
    <property type="match status" value="1"/>
</dbReference>
<dbReference type="SMART" id="SM00448">
    <property type="entry name" value="REC"/>
    <property type="match status" value="1"/>
</dbReference>
<feature type="domain" description="Response regulatory" evidence="3">
    <location>
        <begin position="5"/>
        <end position="120"/>
    </location>
</feature>
<gene>
    <name evidence="4" type="ORF">SAMN04244559_02986</name>
</gene>
<accession>A0A1H6J469</accession>
<evidence type="ECO:0000259" key="3">
    <source>
        <dbReference type="PROSITE" id="PS50110"/>
    </source>
</evidence>
<reference evidence="5" key="1">
    <citation type="submission" date="2016-10" db="EMBL/GenBank/DDBJ databases">
        <authorList>
            <person name="Varghese N."/>
            <person name="Submissions S."/>
        </authorList>
    </citation>
    <scope>NUCLEOTIDE SEQUENCE [LARGE SCALE GENOMIC DNA]</scope>
    <source>
        <strain evidence="5">DSM 13234</strain>
    </source>
</reference>
<proteinExistence type="predicted"/>
<dbReference type="SUPFAM" id="SSF52172">
    <property type="entry name" value="CheY-like"/>
    <property type="match status" value="1"/>
</dbReference>
<dbReference type="OrthoDB" id="7569831at2"/>
<feature type="modified residue" description="4-aspartylphosphate" evidence="2">
    <location>
        <position position="56"/>
    </location>
</feature>
<protein>
    <submittedName>
        <fullName evidence="4">Response regulator receiver domain-containing protein</fullName>
    </submittedName>
</protein>
<keyword evidence="5" id="KW-1185">Reference proteome</keyword>
<dbReference type="AlphaFoldDB" id="A0A1H6J469"/>
<evidence type="ECO:0000256" key="2">
    <source>
        <dbReference type="PROSITE-ProRule" id="PRU00169"/>
    </source>
</evidence>
<dbReference type="RefSeq" id="WP_074769974.1">
    <property type="nucleotide sequence ID" value="NZ_FNWO01000014.1"/>
</dbReference>
<name>A0A1H6J469_MAGFU</name>
<dbReference type="InterPro" id="IPR011006">
    <property type="entry name" value="CheY-like_superfamily"/>
</dbReference>
<evidence type="ECO:0000256" key="1">
    <source>
        <dbReference type="ARBA" id="ARBA00022553"/>
    </source>
</evidence>
<organism evidence="4 5">
    <name type="scientific">Magnetospirillum fulvum</name>
    <name type="common">Rhodospirillum fulvum</name>
    <dbReference type="NCBI Taxonomy" id="1082"/>
    <lineage>
        <taxon>Bacteria</taxon>
        <taxon>Pseudomonadati</taxon>
        <taxon>Pseudomonadota</taxon>
        <taxon>Alphaproteobacteria</taxon>
        <taxon>Rhodospirillales</taxon>
        <taxon>Rhodospirillaceae</taxon>
        <taxon>Magnetospirillum</taxon>
    </lineage>
</organism>
<dbReference type="PANTHER" id="PTHR44591">
    <property type="entry name" value="STRESS RESPONSE REGULATOR PROTEIN 1"/>
    <property type="match status" value="1"/>
</dbReference>
<evidence type="ECO:0000313" key="5">
    <source>
        <dbReference type="Proteomes" id="UP000182983"/>
    </source>
</evidence>
<dbReference type="PROSITE" id="PS50110">
    <property type="entry name" value="RESPONSE_REGULATORY"/>
    <property type="match status" value="1"/>
</dbReference>
<dbReference type="Gene3D" id="3.40.50.2300">
    <property type="match status" value="1"/>
</dbReference>
<dbReference type="PANTHER" id="PTHR44591:SF3">
    <property type="entry name" value="RESPONSE REGULATORY DOMAIN-CONTAINING PROTEIN"/>
    <property type="match status" value="1"/>
</dbReference>
<evidence type="ECO:0000313" key="4">
    <source>
        <dbReference type="EMBL" id="SEH56688.1"/>
    </source>
</evidence>
<dbReference type="Pfam" id="PF00072">
    <property type="entry name" value="Response_reg"/>
    <property type="match status" value="1"/>
</dbReference>
<dbReference type="GO" id="GO:0000160">
    <property type="term" value="P:phosphorelay signal transduction system"/>
    <property type="evidence" value="ECO:0007669"/>
    <property type="project" value="InterPro"/>
</dbReference>